<dbReference type="AlphaFoldDB" id="A0A835IJ76"/>
<sequence length="145" mass="16516">MMNLSSFNSIRIEIRFSDFKSLLAYDSSLLPFWIHSEEKLKVLELAINNLVSRLSKPRQATEDILRLMANFFHRNMAGKGYKSIKEINDTNGSYRIRVRELFYSATARATAFEEVASILMKKSAAELIAMDSKENGSLLKRNSGS</sequence>
<proteinExistence type="predicted"/>
<evidence type="ECO:0000313" key="2">
    <source>
        <dbReference type="Proteomes" id="UP000631114"/>
    </source>
</evidence>
<gene>
    <name evidence="1" type="ORF">IFM89_002639</name>
</gene>
<comment type="caution">
    <text evidence="1">The sequence shown here is derived from an EMBL/GenBank/DDBJ whole genome shotgun (WGS) entry which is preliminary data.</text>
</comment>
<dbReference type="PANTHER" id="PTHR47852:SF2">
    <property type="entry name" value="WW DOMAIN-CONTAINING PROTEIN"/>
    <property type="match status" value="1"/>
</dbReference>
<reference evidence="1 2" key="1">
    <citation type="submission" date="2020-10" db="EMBL/GenBank/DDBJ databases">
        <title>The Coptis chinensis genome and diversification of protoberbering-type alkaloids.</title>
        <authorList>
            <person name="Wang B."/>
            <person name="Shu S."/>
            <person name="Song C."/>
            <person name="Liu Y."/>
        </authorList>
    </citation>
    <scope>NUCLEOTIDE SEQUENCE [LARGE SCALE GENOMIC DNA]</scope>
    <source>
        <strain evidence="1">HL-2020</strain>
        <tissue evidence="1">Leaf</tissue>
    </source>
</reference>
<keyword evidence="2" id="KW-1185">Reference proteome</keyword>
<dbReference type="OrthoDB" id="2367685at2759"/>
<organism evidence="1 2">
    <name type="scientific">Coptis chinensis</name>
    <dbReference type="NCBI Taxonomy" id="261450"/>
    <lineage>
        <taxon>Eukaryota</taxon>
        <taxon>Viridiplantae</taxon>
        <taxon>Streptophyta</taxon>
        <taxon>Embryophyta</taxon>
        <taxon>Tracheophyta</taxon>
        <taxon>Spermatophyta</taxon>
        <taxon>Magnoliopsida</taxon>
        <taxon>Ranunculales</taxon>
        <taxon>Ranunculaceae</taxon>
        <taxon>Coptidoideae</taxon>
        <taxon>Coptis</taxon>
    </lineage>
</organism>
<evidence type="ECO:0000313" key="1">
    <source>
        <dbReference type="EMBL" id="KAF9618771.1"/>
    </source>
</evidence>
<dbReference type="PANTHER" id="PTHR47852">
    <property type="entry name" value="OS06G0298400 PROTEIN"/>
    <property type="match status" value="1"/>
</dbReference>
<name>A0A835IJ76_9MAGN</name>
<dbReference type="Proteomes" id="UP000631114">
    <property type="component" value="Unassembled WGS sequence"/>
</dbReference>
<protein>
    <submittedName>
        <fullName evidence="1">Uncharacterized protein</fullName>
    </submittedName>
</protein>
<accession>A0A835IJ76</accession>
<dbReference type="EMBL" id="JADFTS010000002">
    <property type="protein sequence ID" value="KAF9618771.1"/>
    <property type="molecule type" value="Genomic_DNA"/>
</dbReference>